<evidence type="ECO:0000313" key="2">
    <source>
        <dbReference type="Proteomes" id="UP001631993"/>
    </source>
</evidence>
<name>A0ABW9IZM8_STRGJ</name>
<accession>A0ABW9IZM8</accession>
<dbReference type="SUPFAM" id="SSF56645">
    <property type="entry name" value="Acyl-CoA dehydrogenase NM domain-like"/>
    <property type="match status" value="1"/>
</dbReference>
<dbReference type="Gene3D" id="2.40.110.10">
    <property type="entry name" value="Butyryl-CoA Dehydrogenase, subunit A, domain 2"/>
    <property type="match status" value="1"/>
</dbReference>
<dbReference type="EMBL" id="JBJVNE010000513">
    <property type="protein sequence ID" value="MFM9653875.1"/>
    <property type="molecule type" value="Genomic_DNA"/>
</dbReference>
<organism evidence="1 2">
    <name type="scientific">Streptomyces galilaeus</name>
    <dbReference type="NCBI Taxonomy" id="33899"/>
    <lineage>
        <taxon>Bacteria</taxon>
        <taxon>Bacillati</taxon>
        <taxon>Actinomycetota</taxon>
        <taxon>Actinomycetes</taxon>
        <taxon>Kitasatosporales</taxon>
        <taxon>Streptomycetaceae</taxon>
        <taxon>Streptomyces</taxon>
    </lineage>
</organism>
<feature type="non-terminal residue" evidence="1">
    <location>
        <position position="86"/>
    </location>
</feature>
<dbReference type="InterPro" id="IPR046373">
    <property type="entry name" value="Acyl-CoA_Oxase/DH_mid-dom_sf"/>
</dbReference>
<feature type="non-terminal residue" evidence="1">
    <location>
        <position position="1"/>
    </location>
</feature>
<protein>
    <submittedName>
        <fullName evidence="1">Acyl-CoA dehydrogenase</fullName>
    </submittedName>
</protein>
<dbReference type="InterPro" id="IPR009100">
    <property type="entry name" value="AcylCoA_DH/oxidase_NM_dom_sf"/>
</dbReference>
<dbReference type="InterPro" id="IPR052547">
    <property type="entry name" value="Mito_Isobutyryl-CoADH"/>
</dbReference>
<sequence length="86" mass="8647">FARTGEGSRGVSAFTVPNEIEGLSFGPPLSKMGLSAVPTTSAYWDCAPLDRSLRLGDEGPGLPIALGALDSGRMGIAAVATGLAQA</sequence>
<evidence type="ECO:0000313" key="1">
    <source>
        <dbReference type="EMBL" id="MFM9653875.1"/>
    </source>
</evidence>
<comment type="caution">
    <text evidence="1">The sequence shown here is derived from an EMBL/GenBank/DDBJ whole genome shotgun (WGS) entry which is preliminary data.</text>
</comment>
<dbReference type="Gene3D" id="1.20.140.10">
    <property type="entry name" value="Butyryl-CoA Dehydrogenase, subunit A, domain 3"/>
    <property type="match status" value="1"/>
</dbReference>
<proteinExistence type="predicted"/>
<gene>
    <name evidence="1" type="ORF">ACKI1S_48815</name>
</gene>
<dbReference type="PANTHER" id="PTHR43831:SF1">
    <property type="entry name" value="ISOBUTYRYL-COA DEHYDROGENASE, MITOCHONDRIAL"/>
    <property type="match status" value="1"/>
</dbReference>
<dbReference type="PANTHER" id="PTHR43831">
    <property type="entry name" value="ISOBUTYRYL-COA DEHYDROGENASE"/>
    <property type="match status" value="1"/>
</dbReference>
<keyword evidence="2" id="KW-1185">Reference proteome</keyword>
<reference evidence="1 2" key="1">
    <citation type="submission" date="2024-12" db="EMBL/GenBank/DDBJ databases">
        <title>Forecasting of Potato common scab and diversities of Pathogenic streptomyces spp. in china.</title>
        <authorList>
            <person name="Handique U."/>
            <person name="Wu J."/>
        </authorList>
    </citation>
    <scope>NUCLEOTIDE SEQUENCE [LARGE SCALE GENOMIC DNA]</scope>
    <source>
        <strain evidence="1 2">ZRIMU1585</strain>
    </source>
</reference>
<dbReference type="Proteomes" id="UP001631993">
    <property type="component" value="Unassembled WGS sequence"/>
</dbReference>